<dbReference type="Pfam" id="PF02321">
    <property type="entry name" value="OEP"/>
    <property type="match status" value="2"/>
</dbReference>
<dbReference type="PANTHER" id="PTHR30026:SF20">
    <property type="entry name" value="OUTER MEMBRANE PROTEIN TOLC"/>
    <property type="match status" value="1"/>
</dbReference>
<dbReference type="PANTHER" id="PTHR30026">
    <property type="entry name" value="OUTER MEMBRANE PROTEIN TOLC"/>
    <property type="match status" value="1"/>
</dbReference>
<gene>
    <name evidence="10" type="ORF">LQ318_14440</name>
</gene>
<proteinExistence type="inferred from homology"/>
<feature type="region of interest" description="Disordered" evidence="9">
    <location>
        <begin position="87"/>
        <end position="107"/>
    </location>
</feature>
<dbReference type="InterPro" id="IPR051906">
    <property type="entry name" value="TolC-like"/>
</dbReference>
<keyword evidence="6" id="KW-0472">Membrane</keyword>
<evidence type="ECO:0000256" key="7">
    <source>
        <dbReference type="ARBA" id="ARBA00023237"/>
    </source>
</evidence>
<evidence type="ECO:0000256" key="6">
    <source>
        <dbReference type="ARBA" id="ARBA00023136"/>
    </source>
</evidence>
<dbReference type="RefSeq" id="WP_265791188.1">
    <property type="nucleotide sequence ID" value="NZ_BAABRS010000004.1"/>
</dbReference>
<evidence type="ECO:0000256" key="5">
    <source>
        <dbReference type="ARBA" id="ARBA00022692"/>
    </source>
</evidence>
<dbReference type="InterPro" id="IPR003423">
    <property type="entry name" value="OMP_efflux"/>
</dbReference>
<evidence type="ECO:0000313" key="10">
    <source>
        <dbReference type="EMBL" id="MCW9714108.1"/>
    </source>
</evidence>
<keyword evidence="4" id="KW-1134">Transmembrane beta strand</keyword>
<comment type="similarity">
    <text evidence="2">Belongs to the outer membrane factor (OMF) (TC 1.B.17) family.</text>
</comment>
<dbReference type="Gene3D" id="1.20.1600.10">
    <property type="entry name" value="Outer membrane efflux proteins (OEP)"/>
    <property type="match status" value="1"/>
</dbReference>
<evidence type="ECO:0000256" key="3">
    <source>
        <dbReference type="ARBA" id="ARBA00022448"/>
    </source>
</evidence>
<sequence>MFSFQSFLRVIILVIISGIGLFHAGQAQDTLGLDEAIQLGLQNNYAIQIAHNESAIAENNASLGNAGFLPRLSANISKSRSVEDSRTVYSEGSLPDREDENAESTTTSAGVSLEWTLFDGLRMFTSYERFNELERLGEQQARLTIEQTLQEIIIGYYNITQLKRSLNALENTAEISRERIRIAETKKDLGSGSEYDLLQARADLNADSAALIRQETALKDAKIVFNQLLARDSQTEFAVVENIPLDEQLAYTDLEQQMLTNNVQLTAARMSQEIAELEVKEVKAERYPEISVNAGYNYNKNESGAGFLAFNETNGINYGITASVDIFDGFNINRRIRNAEIALKNQQLALEEQREVIQANLDSDYQNYINALRLVKLESENLTYAERSVSIALERFKLGTISSLELREAQRTLVSAENRLIEAQYEAKVAETNLFRLSGQLTGEGAGE</sequence>
<organism evidence="10 11">
    <name type="scientific">Fodinibius salicampi</name>
    <dbReference type="NCBI Taxonomy" id="1920655"/>
    <lineage>
        <taxon>Bacteria</taxon>
        <taxon>Pseudomonadati</taxon>
        <taxon>Balneolota</taxon>
        <taxon>Balneolia</taxon>
        <taxon>Balneolales</taxon>
        <taxon>Balneolaceae</taxon>
        <taxon>Fodinibius</taxon>
    </lineage>
</organism>
<evidence type="ECO:0000256" key="2">
    <source>
        <dbReference type="ARBA" id="ARBA00007613"/>
    </source>
</evidence>
<comment type="caution">
    <text evidence="10">The sequence shown here is derived from an EMBL/GenBank/DDBJ whole genome shotgun (WGS) entry which is preliminary data.</text>
</comment>
<feature type="coiled-coil region" evidence="8">
    <location>
        <begin position="159"/>
        <end position="186"/>
    </location>
</feature>
<evidence type="ECO:0000313" key="11">
    <source>
        <dbReference type="Proteomes" id="UP001207337"/>
    </source>
</evidence>
<accession>A0ABT3Q269</accession>
<feature type="coiled-coil region" evidence="8">
    <location>
        <begin position="406"/>
        <end position="433"/>
    </location>
</feature>
<keyword evidence="5" id="KW-0812">Transmembrane</keyword>
<keyword evidence="3" id="KW-0813">Transport</keyword>
<comment type="subcellular location">
    <subcellularLocation>
        <location evidence="1">Cell outer membrane</location>
    </subcellularLocation>
</comment>
<evidence type="ECO:0000256" key="9">
    <source>
        <dbReference type="SAM" id="MobiDB-lite"/>
    </source>
</evidence>
<dbReference type="EMBL" id="JAJNDC010000004">
    <property type="protein sequence ID" value="MCW9714108.1"/>
    <property type="molecule type" value="Genomic_DNA"/>
</dbReference>
<evidence type="ECO:0000256" key="8">
    <source>
        <dbReference type="SAM" id="Coils"/>
    </source>
</evidence>
<dbReference type="Proteomes" id="UP001207337">
    <property type="component" value="Unassembled WGS sequence"/>
</dbReference>
<keyword evidence="8" id="KW-0175">Coiled coil</keyword>
<evidence type="ECO:0000256" key="1">
    <source>
        <dbReference type="ARBA" id="ARBA00004442"/>
    </source>
</evidence>
<protein>
    <submittedName>
        <fullName evidence="10">TolC family protein</fullName>
    </submittedName>
</protein>
<dbReference type="SUPFAM" id="SSF56954">
    <property type="entry name" value="Outer membrane efflux proteins (OEP)"/>
    <property type="match status" value="1"/>
</dbReference>
<reference evidence="10 11" key="1">
    <citation type="submission" date="2021-11" db="EMBL/GenBank/DDBJ databases">
        <title>Aliifidinibius sp. nov., a new bacterium isolated from saline soil.</title>
        <authorList>
            <person name="Galisteo C."/>
            <person name="De La Haba R."/>
            <person name="Sanchez-Porro C."/>
            <person name="Ventosa A."/>
        </authorList>
    </citation>
    <scope>NUCLEOTIDE SEQUENCE [LARGE SCALE GENOMIC DNA]</scope>
    <source>
        <strain evidence="10 11">KACC 190600</strain>
    </source>
</reference>
<keyword evidence="11" id="KW-1185">Reference proteome</keyword>
<name>A0ABT3Q269_9BACT</name>
<keyword evidence="7" id="KW-0998">Cell outer membrane</keyword>
<evidence type="ECO:0000256" key="4">
    <source>
        <dbReference type="ARBA" id="ARBA00022452"/>
    </source>
</evidence>